<evidence type="ECO:0000256" key="1">
    <source>
        <dbReference type="SAM" id="MobiDB-lite"/>
    </source>
</evidence>
<dbReference type="Pfam" id="PF14529">
    <property type="entry name" value="Exo_endo_phos_2"/>
    <property type="match status" value="1"/>
</dbReference>
<dbReference type="CDD" id="cd09276">
    <property type="entry name" value="Rnase_HI_RT_non_LTR"/>
    <property type="match status" value="1"/>
</dbReference>
<dbReference type="EMBL" id="PGCI01000003">
    <property type="protein sequence ID" value="PLW51882.1"/>
    <property type="molecule type" value="Genomic_DNA"/>
</dbReference>
<gene>
    <name evidence="3" type="ORF">PCASD_00891</name>
</gene>
<evidence type="ECO:0000259" key="2">
    <source>
        <dbReference type="PROSITE" id="PS50879"/>
    </source>
</evidence>
<dbReference type="Pfam" id="PF00075">
    <property type="entry name" value="RNase_H"/>
    <property type="match status" value="1"/>
</dbReference>
<dbReference type="InterPro" id="IPR005135">
    <property type="entry name" value="Endo/exonuclease/phosphatase"/>
</dbReference>
<dbReference type="Gene3D" id="3.30.420.10">
    <property type="entry name" value="Ribonuclease H-like superfamily/Ribonuclease H"/>
    <property type="match status" value="1"/>
</dbReference>
<name>A0A2N5VPH0_9BASI</name>
<feature type="domain" description="RNase H type-1" evidence="2">
    <location>
        <begin position="405"/>
        <end position="543"/>
    </location>
</feature>
<evidence type="ECO:0000313" key="4">
    <source>
        <dbReference type="Proteomes" id="UP000235392"/>
    </source>
</evidence>
<proteinExistence type="predicted"/>
<reference evidence="3 4" key="1">
    <citation type="submission" date="2017-11" db="EMBL/GenBank/DDBJ databases">
        <title>De novo assembly and phasing of dikaryotic genomes from two isolates of Puccinia coronata f. sp. avenae, the causal agent of oat crown rust.</title>
        <authorList>
            <person name="Miller M.E."/>
            <person name="Zhang Y."/>
            <person name="Omidvar V."/>
            <person name="Sperschneider J."/>
            <person name="Schwessinger B."/>
            <person name="Raley C."/>
            <person name="Palmer J.M."/>
            <person name="Garnica D."/>
            <person name="Upadhyaya N."/>
            <person name="Rathjen J."/>
            <person name="Taylor J.M."/>
            <person name="Park R.F."/>
            <person name="Dodds P.N."/>
            <person name="Hirsch C.D."/>
            <person name="Kianian S.F."/>
            <person name="Figueroa M."/>
        </authorList>
    </citation>
    <scope>NUCLEOTIDE SEQUENCE [LARGE SCALE GENOMIC DNA]</scope>
    <source>
        <strain evidence="3">12SD80</strain>
    </source>
</reference>
<dbReference type="PROSITE" id="PS50879">
    <property type="entry name" value="RNASE_H_1"/>
    <property type="match status" value="1"/>
</dbReference>
<dbReference type="SUPFAM" id="SSF53098">
    <property type="entry name" value="Ribonuclease H-like"/>
    <property type="match status" value="1"/>
</dbReference>
<protein>
    <recommendedName>
        <fullName evidence="2">RNase H type-1 domain-containing protein</fullName>
    </recommendedName>
</protein>
<dbReference type="InterPro" id="IPR036691">
    <property type="entry name" value="Endo/exonu/phosph_ase_sf"/>
</dbReference>
<dbReference type="Proteomes" id="UP000235392">
    <property type="component" value="Unassembled WGS sequence"/>
</dbReference>
<dbReference type="InterPro" id="IPR036397">
    <property type="entry name" value="RNaseH_sf"/>
</dbReference>
<dbReference type="GO" id="GO:0004523">
    <property type="term" value="F:RNA-DNA hybrid ribonuclease activity"/>
    <property type="evidence" value="ECO:0007669"/>
    <property type="project" value="InterPro"/>
</dbReference>
<feature type="compositionally biased region" description="Basic and acidic residues" evidence="1">
    <location>
        <begin position="793"/>
        <end position="802"/>
    </location>
</feature>
<feature type="compositionally biased region" description="Polar residues" evidence="1">
    <location>
        <begin position="776"/>
        <end position="788"/>
    </location>
</feature>
<dbReference type="InterPro" id="IPR002156">
    <property type="entry name" value="RNaseH_domain"/>
</dbReference>
<dbReference type="InterPro" id="IPR012337">
    <property type="entry name" value="RNaseH-like_sf"/>
</dbReference>
<evidence type="ECO:0000313" key="3">
    <source>
        <dbReference type="EMBL" id="PLW51882.1"/>
    </source>
</evidence>
<dbReference type="SUPFAM" id="SSF56219">
    <property type="entry name" value="DNase I-like"/>
    <property type="match status" value="1"/>
</dbReference>
<dbReference type="GO" id="GO:0003676">
    <property type="term" value="F:nucleic acid binding"/>
    <property type="evidence" value="ECO:0007669"/>
    <property type="project" value="InterPro"/>
</dbReference>
<accession>A0A2N5VPH0</accession>
<sequence length="802" mass="88395">MGDSDMMEDLEVRLPPRPTTQPPASSLHICLAKALGERDANGAVLLDTKYVDLLLELSANNERMIHWLEATIDQLNAKVNPLVKRMAEFKKLLKSGLQPVSAPQPVIISMDANLHHGHWNPPGTRKTEPEARILLSTLSRLGFRMVSPKHVPTFYSSKGRGSTIDLVWANFLGSKLVRSALVSCDNFGSDHQAIHVQLSVGKPTPTYHWRQPFWSELDGPKQEQITAKLRTMAAEAHTDPTVQVERLTVLYGAALWATRPNSGKVAALATKVNRLAGIFSLGVFKLTSNKFILNRFGLPDFLDEVIRTSFSFFFRKLMVIKPNNIIRDFILNSRADSTAKFADSAQLVLAAEKVNVAMALKPENIYLPFEYGVGAAQDLECRLLDMSKEDAINSVKSLISSYDSDPEARVIFSDGSFHPEKGGAGTAVCPGRNVFSSFALGGNTLVSNHESEAAGVLAGLGLANVLSSGTDVRRILLLVDNQGVIRRVNDPTAPKPGQGLFAEIDRALATLPEHLQVTLAWCPGHRDILGNEMADQLAKESLESSSAQRGLIAARPKGVRTPPRTPKEKGVRGLHAFFLGVPTPARPPPRAARRPHAYKWRVAPPDRRAGHARLSGGRAGLARPPDRRARPARLSGQAHGTKWYPYKGTSRYPYKDTSRYPYKGTKWYPYKGTSRYPYKGTTRYPYKGTDYWYPYKGTDWYPYKGTDWYPYKGLREPGRTGVPAVHACPEGVQGLHALRTGVHGQHACLAGLHAASRHLRSGGRAHALRACRYQAPRTTPGHSEQLQEGPQEGDDRLIRPAA</sequence>
<organism evidence="3 4">
    <name type="scientific">Puccinia coronata f. sp. avenae</name>
    <dbReference type="NCBI Taxonomy" id="200324"/>
    <lineage>
        <taxon>Eukaryota</taxon>
        <taxon>Fungi</taxon>
        <taxon>Dikarya</taxon>
        <taxon>Basidiomycota</taxon>
        <taxon>Pucciniomycotina</taxon>
        <taxon>Pucciniomycetes</taxon>
        <taxon>Pucciniales</taxon>
        <taxon>Pucciniaceae</taxon>
        <taxon>Puccinia</taxon>
    </lineage>
</organism>
<feature type="region of interest" description="Disordered" evidence="1">
    <location>
        <begin position="776"/>
        <end position="802"/>
    </location>
</feature>
<dbReference type="AlphaFoldDB" id="A0A2N5VPH0"/>
<dbReference type="Gene3D" id="3.60.10.10">
    <property type="entry name" value="Endonuclease/exonuclease/phosphatase"/>
    <property type="match status" value="1"/>
</dbReference>
<comment type="caution">
    <text evidence="3">The sequence shown here is derived from an EMBL/GenBank/DDBJ whole genome shotgun (WGS) entry which is preliminary data.</text>
</comment>
<feature type="region of interest" description="Disordered" evidence="1">
    <location>
        <begin position="607"/>
        <end position="640"/>
    </location>
</feature>